<dbReference type="GeneID" id="301980884"/>
<dbReference type="AlphaFoldDB" id="A0A1M6ND95"/>
<keyword evidence="4" id="KW-1185">Reference proteome</keyword>
<name>A0A1M6ND95_9BURK</name>
<evidence type="ECO:0000313" key="3">
    <source>
        <dbReference type="Proteomes" id="UP000184395"/>
    </source>
</evidence>
<evidence type="ECO:0000313" key="1">
    <source>
        <dbReference type="EMBL" id="MDR6410272.1"/>
    </source>
</evidence>
<organism evidence="2 3">
    <name type="scientific">Paraburkholderia terricola</name>
    <dbReference type="NCBI Taxonomy" id="169427"/>
    <lineage>
        <taxon>Bacteria</taxon>
        <taxon>Pseudomonadati</taxon>
        <taxon>Pseudomonadota</taxon>
        <taxon>Betaproteobacteria</taxon>
        <taxon>Burkholderiales</taxon>
        <taxon>Burkholderiaceae</taxon>
        <taxon>Paraburkholderia</taxon>
    </lineage>
</organism>
<reference evidence="1 4" key="2">
    <citation type="submission" date="2023-07" db="EMBL/GenBank/DDBJ databases">
        <title>Sorghum-associated microbial communities from plants grown in Nebraska, USA.</title>
        <authorList>
            <person name="Schachtman D."/>
        </authorList>
    </citation>
    <scope>NUCLEOTIDE SEQUENCE [LARGE SCALE GENOMIC DNA]</scope>
    <source>
        <strain evidence="1 4">DS1316</strain>
    </source>
</reference>
<dbReference type="RefSeq" id="WP_073428668.1">
    <property type="nucleotide sequence ID" value="NZ_CADFGY010000008.1"/>
</dbReference>
<dbReference type="Proteomes" id="UP000184395">
    <property type="component" value="Unassembled WGS sequence"/>
</dbReference>
<evidence type="ECO:0000313" key="2">
    <source>
        <dbReference type="EMBL" id="SHJ93722.1"/>
    </source>
</evidence>
<reference evidence="2 3" key="1">
    <citation type="submission" date="2016-11" db="EMBL/GenBank/DDBJ databases">
        <authorList>
            <person name="Jaros S."/>
            <person name="Januszkiewicz K."/>
            <person name="Wedrychowicz H."/>
        </authorList>
    </citation>
    <scope>NUCLEOTIDE SEQUENCE [LARGE SCALE GENOMIC DNA]</scope>
    <source>
        <strain evidence="2 3">LMG 20594</strain>
    </source>
</reference>
<evidence type="ECO:0000313" key="4">
    <source>
        <dbReference type="Proteomes" id="UP001264340"/>
    </source>
</evidence>
<sequence length="69" mass="7663">MTADNCGELSNYETQLRAWMSEWYDHAFASGFIQPPFVLNHATAVRLEGYFNVGLTPAEGANVIFGVVH</sequence>
<dbReference type="Proteomes" id="UP001264340">
    <property type="component" value="Unassembled WGS sequence"/>
</dbReference>
<dbReference type="KEGG" id="pts:CUJ90_22400"/>
<accession>A0A1M6ND95</accession>
<dbReference type="EMBL" id="FRAB01000010">
    <property type="protein sequence ID" value="SHJ93722.1"/>
    <property type="molecule type" value="Genomic_DNA"/>
</dbReference>
<dbReference type="OrthoDB" id="9008958at2"/>
<gene>
    <name evidence="1" type="ORF">J2804_003694</name>
    <name evidence="2" type="ORF">SAMN05192548_101011</name>
</gene>
<proteinExistence type="predicted"/>
<protein>
    <submittedName>
        <fullName evidence="2">Uncharacterized protein</fullName>
    </submittedName>
</protein>
<dbReference type="STRING" id="169427.SAMN05192548_101011"/>
<dbReference type="EMBL" id="JAVDRP010000006">
    <property type="protein sequence ID" value="MDR6410272.1"/>
    <property type="molecule type" value="Genomic_DNA"/>
</dbReference>